<dbReference type="PROSITE" id="PS00455">
    <property type="entry name" value="AMP_BINDING"/>
    <property type="match status" value="1"/>
</dbReference>
<dbReference type="PROSITE" id="PS50075">
    <property type="entry name" value="CARRIER"/>
    <property type="match status" value="2"/>
</dbReference>
<dbReference type="Pfam" id="PF00550">
    <property type="entry name" value="PP-binding"/>
    <property type="match status" value="2"/>
</dbReference>
<sequence>MIPKVSSRSATSFLAKFEQNAEAFAGNPALWCRGKFISYAELLDNARVIQARIQRMGVKPGLPIAIHAHDRELAITAIIAILRHGSPYLPLDPLYPADRLDYMVNHAQVALTISDNDDFRSTVGDHLDLGELSFSGSSDVDAGKANITPDSSAYVIYTSGSTGTPKGVLMNHGTLDNLIAWQNERYEPEARYRTLQFSAFSFDVSFQETFSTLAMGGTLYLIEDTTKQDFRRLLEFIDEHRIERIFLPYIALLQLVMWANRLKLYPSSLKEVITAGEQLVISKELRTAFSGLENAMLCNQYGPCETHVVSEYQLHQPTDNWPALPPIGLPITSAELLVLDDHQQPVTPGDVGELYIAGPVLADGYINSPEQTAERFIELQGPEPRRAYRTGDLVSVNSNGEYAYHGRMDNQVKIRGYRIELSEVEVRLLDTGLVSEAAAAVQQVGEQKRLIAFVTEAERGQISDDAIRKQLKSHMPDYMVPSRFIWVDALLKTPSGKIDRKSMLESLEPTTEQRTETTSSEVLSEQLMSIIRDELNHPGLMKDQNLQDQGMDSLAANRIAASFLEKAGLSVPVYSLFQHRTAGHFLRYATSRYKAVQSGESQANNAPSRDESLRDVAIIGLSARVPGANSIEQFWQNLLDGKETVTFFEPENPSTNQVNARGVLDDPLGFDARFFGITPIEAEFVDPQQRLLLELAWHALENAGVDPEKFAGKIGVFCGVGNNTYYLNNVLKNHEKLEDYGPLQAMVANEKDYAATRLAHKLNLVGPALSIHTACSTSLVAVAEAVEAIRHGRCDIAIAGGASVAFPQQQPHTHEEGSIYTRDGHTRPFDANSSGTVFSDGGGMVVLKRLDEALKDRDYVYAAITGIGVNNDGAEKGSFSGPSVEGQKSVILSAIKDARQTVSEIGYVEAHGTATPIGDPIEVTALSSAFSQFTPDRQFCKLGSVKSNFGHLTAAAGVVGLIKSALAIDRGVIPPSINFETPNPELALEQTPFVVAATSSPWEAEKEKRIAGVSSFGIGGTNAHVLLKGVQADATDTFGATPNWVPLCFSAHSAEALSALISSHRGLLEECSSAAARADLVSALIRSRRAFPFRETVLQTVGNEALNNVSENAADNDPAFGEPTIVFAFPGQGCQVAGMGRRLYEHVPVFREGIDHCDDILKQEYNVDIKELLFHSGDPLKDTQKTQIALFCVGFGLAKVLNRLGVQPAAGIGHSIGELVAATVAGVFDLPTALRVVLTRGEVMQAQQPGSMMAVRADIDELTPLLPAGVVIAAENTEGSVTLSGESEAVKAFGKILGQQGIKFRELNTSHAFHSPSMDGASKAFAERLENIELHSPRFRFISCVSGDWITDDQATDIRYWARQIRQPVQFRKGCQTLGELNQLVVLECGPQGTVCGMAMQNLAEKSDVVFVPLVAEAGDDEKELASFSTGLGKAWCAGVDVDWPCGEFPPSLRSSLPQYPFQHKTFVIEPLAEAAVPGPSESYSPTQPDFAAAIPDSPSLTGQNMNDAIKEQLRTLFSDISGIDLSQADGEATFFELGLDSLLLTQSTLKLKKKFKVNLTFRQLLNDCGNLDKLTEYLIKEGVTAGTPQATPAPQASRSRQQGGALPGTPPGQIPPGIMNTPQPAMAQAPSGDIQALLQQQMQIMQGQLAVLSSLASQGPLPVTPASSDSGKVSQTRSSHEGLKPFGAGTRINVKRSNDMTPVQKQNFDHLSERYNQRFARSKQFAQDNRKQLADPRVVSGFRTVIKEVIYPIVVERSEGPYLWDIDGGKLIDVTCGFGSNFFGNSAAFIKEAIARQLDTGYEIGPQHPLVAEASRLFCQVTGNERVAFCNTGSEAVLGAMRLARTVTAKEKVVLFENDYHGIHDDVIVTRGSNGYAVPAAAGIPDSAVENMIVLDYGSDESLDYIREHADEIAAILVEPVQSRHPSLQPKAFLEKARTLCTEQGIALIFDEVITGFRIHARGAQGYYGIDADICTYGKIVGGGLPIGAISGKAGFMDALDGGQWQFGDDSSPEVGVTYFAGTFVRHPLVLSAAVAVLRRLVEEPELQSILNDRADRMVEEINQYARMIGAPLKIENCGSMCKIKIPQDIAFEELIYILLREKGIHVWDARPMFITTAHTEEDIQSIIQAFKDAMDDMIAMEFFPVTEDPTKVSKTESQKPPVEGARLGRDENGKAAWFVPSRTNKNQFEKWAG</sequence>
<evidence type="ECO:0000256" key="6">
    <source>
        <dbReference type="SAM" id="MobiDB-lite"/>
    </source>
</evidence>
<dbReference type="SUPFAM" id="SSF53383">
    <property type="entry name" value="PLP-dependent transferases"/>
    <property type="match status" value="1"/>
</dbReference>
<reference evidence="9" key="1">
    <citation type="submission" date="2023-07" db="EMBL/GenBank/DDBJ databases">
        <title>Marinobacter sp. chi1 genome sequencing and assembly.</title>
        <authorList>
            <person name="Park S."/>
        </authorList>
    </citation>
    <scope>NUCLEOTIDE SEQUENCE</scope>
    <source>
        <strain evidence="9">Chi1</strain>
    </source>
</reference>
<dbReference type="InterPro" id="IPR000873">
    <property type="entry name" value="AMP-dep_synth/lig_dom"/>
</dbReference>
<dbReference type="RefSeq" id="WP_302910090.1">
    <property type="nucleotide sequence ID" value="NZ_JAUMIS010000002.1"/>
</dbReference>
<dbReference type="InterPro" id="IPR016039">
    <property type="entry name" value="Thiolase-like"/>
</dbReference>
<gene>
    <name evidence="9" type="ORF">QVZ43_11765</name>
</gene>
<dbReference type="InterPro" id="IPR025110">
    <property type="entry name" value="AMP-bd_C"/>
</dbReference>
<feature type="compositionally biased region" description="Polar residues" evidence="6">
    <location>
        <begin position="1666"/>
        <end position="1678"/>
    </location>
</feature>
<dbReference type="PROSITE" id="PS52004">
    <property type="entry name" value="KS3_2"/>
    <property type="match status" value="1"/>
</dbReference>
<dbReference type="SUPFAM" id="SSF53901">
    <property type="entry name" value="Thiolase-like"/>
    <property type="match status" value="1"/>
</dbReference>
<dbReference type="InterPro" id="IPR014043">
    <property type="entry name" value="Acyl_transferase_dom"/>
</dbReference>
<feature type="domain" description="Carrier" evidence="7">
    <location>
        <begin position="518"/>
        <end position="593"/>
    </location>
</feature>
<evidence type="ECO:0000259" key="8">
    <source>
        <dbReference type="PROSITE" id="PS52004"/>
    </source>
</evidence>
<dbReference type="InterPro" id="IPR015424">
    <property type="entry name" value="PyrdxlP-dep_Trfase"/>
</dbReference>
<dbReference type="SUPFAM" id="SSF47336">
    <property type="entry name" value="ACP-like"/>
    <property type="match status" value="2"/>
</dbReference>
<feature type="region of interest" description="Disordered" evidence="6">
    <location>
        <begin position="2151"/>
        <end position="2180"/>
    </location>
</feature>
<dbReference type="CDD" id="cd00833">
    <property type="entry name" value="PKS"/>
    <property type="match status" value="1"/>
</dbReference>
<dbReference type="SUPFAM" id="SSF55048">
    <property type="entry name" value="Probable ACP-binding domain of malonyl-CoA ACP transacylase"/>
    <property type="match status" value="1"/>
</dbReference>
<dbReference type="Gene3D" id="3.30.300.30">
    <property type="match status" value="1"/>
</dbReference>
<dbReference type="InterPro" id="IPR014030">
    <property type="entry name" value="Ketoacyl_synth_N"/>
</dbReference>
<dbReference type="Pfam" id="PF02801">
    <property type="entry name" value="Ketoacyl-synt_C"/>
    <property type="match status" value="1"/>
</dbReference>
<keyword evidence="10" id="KW-1185">Reference proteome</keyword>
<keyword evidence="4" id="KW-0808">Transferase</keyword>
<comment type="caution">
    <text evidence="9">The sequence shown here is derived from an EMBL/GenBank/DDBJ whole genome shotgun (WGS) entry which is preliminary data.</text>
</comment>
<dbReference type="Pfam" id="PF13193">
    <property type="entry name" value="AMP-binding_C"/>
    <property type="match status" value="1"/>
</dbReference>
<dbReference type="InterPro" id="IPR016036">
    <property type="entry name" value="Malonyl_transacylase_ACP-bd"/>
</dbReference>
<comment type="pathway">
    <text evidence="1">Lipid metabolism; fatty acid biosynthesis.</text>
</comment>
<dbReference type="InterPro" id="IPR015422">
    <property type="entry name" value="PyrdxlP-dep_Trfase_small"/>
</dbReference>
<accession>A0ABT8W2E7</accession>
<protein>
    <submittedName>
        <fullName evidence="9">Amino acid adenylation domain-containing protein</fullName>
    </submittedName>
</protein>
<dbReference type="Pfam" id="PF00202">
    <property type="entry name" value="Aminotran_3"/>
    <property type="match status" value="1"/>
</dbReference>
<dbReference type="EMBL" id="JAUMIS010000002">
    <property type="protein sequence ID" value="MDO3722400.1"/>
    <property type="molecule type" value="Genomic_DNA"/>
</dbReference>
<evidence type="ECO:0000256" key="5">
    <source>
        <dbReference type="ARBA" id="ARBA00022898"/>
    </source>
</evidence>
<keyword evidence="2" id="KW-0596">Phosphopantetheine</keyword>
<proteinExistence type="predicted"/>
<feature type="domain" description="Ketosynthase family 3 (KS3)" evidence="8">
    <location>
        <begin position="613"/>
        <end position="1029"/>
    </location>
</feature>
<dbReference type="InterPro" id="IPR020841">
    <property type="entry name" value="PKS_Beta-ketoAc_synthase_dom"/>
</dbReference>
<dbReference type="Pfam" id="PF00501">
    <property type="entry name" value="AMP-binding"/>
    <property type="match status" value="1"/>
</dbReference>
<dbReference type="SMART" id="SM00825">
    <property type="entry name" value="PKS_KS"/>
    <property type="match status" value="1"/>
</dbReference>
<dbReference type="PROSITE" id="PS00606">
    <property type="entry name" value="KS3_1"/>
    <property type="match status" value="1"/>
</dbReference>
<dbReference type="InterPro" id="IPR015421">
    <property type="entry name" value="PyrdxlP-dep_Trfase_major"/>
</dbReference>
<dbReference type="InterPro" id="IPR045851">
    <property type="entry name" value="AMP-bd_C_sf"/>
</dbReference>
<dbReference type="InterPro" id="IPR014031">
    <property type="entry name" value="Ketoacyl_synth_C"/>
</dbReference>
<evidence type="ECO:0000256" key="2">
    <source>
        <dbReference type="ARBA" id="ARBA00022450"/>
    </source>
</evidence>
<dbReference type="Gene3D" id="3.40.47.10">
    <property type="match status" value="1"/>
</dbReference>
<dbReference type="InterPro" id="IPR001227">
    <property type="entry name" value="Ac_transferase_dom_sf"/>
</dbReference>
<dbReference type="CDD" id="cd00610">
    <property type="entry name" value="OAT_like"/>
    <property type="match status" value="1"/>
</dbReference>
<organism evidence="9 10">
    <name type="scientific">Marinobacter suaedae</name>
    <dbReference type="NCBI Taxonomy" id="3057675"/>
    <lineage>
        <taxon>Bacteria</taxon>
        <taxon>Pseudomonadati</taxon>
        <taxon>Pseudomonadota</taxon>
        <taxon>Gammaproteobacteria</taxon>
        <taxon>Pseudomonadales</taxon>
        <taxon>Marinobacteraceae</taxon>
        <taxon>Marinobacter</taxon>
    </lineage>
</organism>
<dbReference type="Gene3D" id="3.40.50.12780">
    <property type="entry name" value="N-terminal domain of ligase-like"/>
    <property type="match status" value="1"/>
</dbReference>
<evidence type="ECO:0000256" key="4">
    <source>
        <dbReference type="ARBA" id="ARBA00022679"/>
    </source>
</evidence>
<dbReference type="Gene3D" id="3.90.1150.10">
    <property type="entry name" value="Aspartate Aminotransferase, domain 1"/>
    <property type="match status" value="1"/>
</dbReference>
<feature type="region of interest" description="Disordered" evidence="6">
    <location>
        <begin position="1587"/>
        <end position="1631"/>
    </location>
</feature>
<dbReference type="PANTHER" id="PTHR43775">
    <property type="entry name" value="FATTY ACID SYNTHASE"/>
    <property type="match status" value="1"/>
</dbReference>
<dbReference type="Gene3D" id="3.40.640.10">
    <property type="entry name" value="Type I PLP-dependent aspartate aminotransferase-like (Major domain)"/>
    <property type="match status" value="1"/>
</dbReference>
<keyword evidence="3" id="KW-0597">Phosphoprotein</keyword>
<evidence type="ECO:0000313" key="10">
    <source>
        <dbReference type="Proteomes" id="UP001168640"/>
    </source>
</evidence>
<evidence type="ECO:0000259" key="7">
    <source>
        <dbReference type="PROSITE" id="PS50075"/>
    </source>
</evidence>
<dbReference type="InterPro" id="IPR032821">
    <property type="entry name" value="PKS_assoc"/>
</dbReference>
<dbReference type="Pfam" id="PF16197">
    <property type="entry name" value="KAsynt_C_assoc"/>
    <property type="match status" value="1"/>
</dbReference>
<name>A0ABT8W2E7_9GAMM</name>
<dbReference type="InterPro" id="IPR050091">
    <property type="entry name" value="PKS_NRPS_Biosynth_Enz"/>
</dbReference>
<dbReference type="InterPro" id="IPR042099">
    <property type="entry name" value="ANL_N_sf"/>
</dbReference>
<feature type="compositionally biased region" description="Low complexity" evidence="6">
    <location>
        <begin position="1587"/>
        <end position="1597"/>
    </location>
</feature>
<keyword evidence="5" id="KW-0663">Pyridoxal phosphate</keyword>
<dbReference type="SUPFAM" id="SSF52151">
    <property type="entry name" value="FabD/lysophospholipase-like"/>
    <property type="match status" value="1"/>
</dbReference>
<dbReference type="Pfam" id="PF00698">
    <property type="entry name" value="Acyl_transf_1"/>
    <property type="match status" value="1"/>
</dbReference>
<evidence type="ECO:0000256" key="3">
    <source>
        <dbReference type="ARBA" id="ARBA00022553"/>
    </source>
</evidence>
<evidence type="ECO:0000256" key="1">
    <source>
        <dbReference type="ARBA" id="ARBA00005194"/>
    </source>
</evidence>
<dbReference type="Proteomes" id="UP001168640">
    <property type="component" value="Unassembled WGS sequence"/>
</dbReference>
<dbReference type="Gene3D" id="1.10.1200.10">
    <property type="entry name" value="ACP-like"/>
    <property type="match status" value="2"/>
</dbReference>
<dbReference type="Gene3D" id="3.30.70.3290">
    <property type="match status" value="1"/>
</dbReference>
<evidence type="ECO:0000313" key="9">
    <source>
        <dbReference type="EMBL" id="MDO3722400.1"/>
    </source>
</evidence>
<feature type="region of interest" description="Disordered" evidence="6">
    <location>
        <begin position="1660"/>
        <end position="1690"/>
    </location>
</feature>
<dbReference type="InterPro" id="IPR036736">
    <property type="entry name" value="ACP-like_sf"/>
</dbReference>
<dbReference type="InterPro" id="IPR010071">
    <property type="entry name" value="AA_adenyl_dom"/>
</dbReference>
<dbReference type="Pfam" id="PF00109">
    <property type="entry name" value="ketoacyl-synt"/>
    <property type="match status" value="1"/>
</dbReference>
<dbReference type="PANTHER" id="PTHR43775:SF51">
    <property type="entry name" value="INACTIVE PHENOLPHTHIOCEROL SYNTHESIS POLYKETIDE SYNTHASE TYPE I PKS1-RELATED"/>
    <property type="match status" value="1"/>
</dbReference>
<dbReference type="SMART" id="SM00827">
    <property type="entry name" value="PKS_AT"/>
    <property type="match status" value="1"/>
</dbReference>
<dbReference type="Gene3D" id="3.40.366.10">
    <property type="entry name" value="Malonyl-Coenzyme A Acyl Carrier Protein, domain 2"/>
    <property type="match status" value="1"/>
</dbReference>
<dbReference type="NCBIfam" id="TIGR01733">
    <property type="entry name" value="AA-adenyl-dom"/>
    <property type="match status" value="1"/>
</dbReference>
<dbReference type="InterPro" id="IPR018201">
    <property type="entry name" value="Ketoacyl_synth_AS"/>
</dbReference>
<dbReference type="SUPFAM" id="SSF56801">
    <property type="entry name" value="Acetyl-CoA synthetase-like"/>
    <property type="match status" value="1"/>
</dbReference>
<dbReference type="InterPro" id="IPR016035">
    <property type="entry name" value="Acyl_Trfase/lysoPLipase"/>
</dbReference>
<dbReference type="InterPro" id="IPR020845">
    <property type="entry name" value="AMP-binding_CS"/>
</dbReference>
<feature type="domain" description="Carrier" evidence="7">
    <location>
        <begin position="1508"/>
        <end position="1583"/>
    </location>
</feature>
<dbReference type="InterPro" id="IPR009081">
    <property type="entry name" value="PP-bd_ACP"/>
</dbReference>
<dbReference type="InterPro" id="IPR005814">
    <property type="entry name" value="Aminotrans_3"/>
</dbReference>